<dbReference type="InterPro" id="IPR003594">
    <property type="entry name" value="HATPase_dom"/>
</dbReference>
<keyword evidence="8" id="KW-0175">Coiled coil</keyword>
<dbReference type="PROSITE" id="PS50112">
    <property type="entry name" value="PAS"/>
    <property type="match status" value="1"/>
</dbReference>
<protein>
    <recommendedName>
        <fullName evidence="3">histidine kinase</fullName>
        <ecNumber evidence="3">2.7.13.3</ecNumber>
    </recommendedName>
</protein>
<dbReference type="KEGG" id="pbh:AAW51_3650"/>
<dbReference type="RefSeq" id="WP_053013720.1">
    <property type="nucleotide sequence ID" value="NZ_CP011371.1"/>
</dbReference>
<dbReference type="EC" id="2.7.13.3" evidence="3"/>
<dbReference type="CDD" id="cd00130">
    <property type="entry name" value="PAS"/>
    <property type="match status" value="1"/>
</dbReference>
<dbReference type="GO" id="GO:0030295">
    <property type="term" value="F:protein kinase activator activity"/>
    <property type="evidence" value="ECO:0007669"/>
    <property type="project" value="TreeGrafter"/>
</dbReference>
<evidence type="ECO:0000256" key="8">
    <source>
        <dbReference type="SAM" id="Coils"/>
    </source>
</evidence>
<sequence>MDFLSRLLHSRCAPSGGSRNMGPAAPLFGGAAVLCCALAAGVLGWPWLALVLAGLGALPCIAVGRGVALRQVERRRGSLQRARRRLAARREAHHRLERQCDALAQRVEEQQRMLDHSVDARRHLRQLEMQAEVIERTHDAVAVLDEQGRVLRWNQGATRVFARTPEAMLGRPFEDLFEDGDRLALHDLLTQGSRAAADGGAAELEVRALTQQGDALWVLLSVSRLAAGEAGGDLLLVYGLDITARRLAEDTLRRTLERANAHSTRLLGLSRASVEISRRLGQPDLVQRIADDARHLIAAHQCVIRVSGGDGGAPAGQAHSYSSKYAAYRQRAAAPGVPPLHAMVLQHASPMLLTQEQLERHPRWRRVDDPGAGEPPLRGWLAVPMFGRDGQPVGVLQLSDKYEGDFDADDLAVATQLALLAAAAIESDALYRRAALAERELRQRQPARAPATAVVADTGHTAVTPVSGTGAARAPAREVERLAVLAVGELEEPLRKIQGFAQRLLQRQAGRLDDEGREDLGRVGQATRRLRARLQDLLAYSRVLGGEPNWRSVDLYQLVGEVQRDLAPALQRGGAVVTVSPLPVVEGDAARLQQLLHHLLDNAVKFVVPGQAPRVTISARSLVAPLPEGGALQPQVEIEVRDEGIGVDAQQAERIFRPFERLHPRSRYEGSGLGLAVVRSIVEQHRGSVSLWPHDGAGSRFVVRLPLRQTTEATVDPSGDGLPAPVVACVPAGQDAA</sequence>
<accession>A0A0G3BSI5</accession>
<evidence type="ECO:0000256" key="6">
    <source>
        <dbReference type="ARBA" id="ARBA00022777"/>
    </source>
</evidence>
<feature type="transmembrane region" description="Helical" evidence="9">
    <location>
        <begin position="47"/>
        <end position="68"/>
    </location>
</feature>
<evidence type="ECO:0000256" key="3">
    <source>
        <dbReference type="ARBA" id="ARBA00012438"/>
    </source>
</evidence>
<feature type="domain" description="PAC" evidence="12">
    <location>
        <begin position="202"/>
        <end position="254"/>
    </location>
</feature>
<keyword evidence="7 9" id="KW-0472">Membrane</keyword>
<dbReference type="InterPro" id="IPR003660">
    <property type="entry name" value="HAMP_dom"/>
</dbReference>
<dbReference type="AlphaFoldDB" id="A0A0G3BSI5"/>
<dbReference type="Pfam" id="PF13185">
    <property type="entry name" value="GAF_2"/>
    <property type="match status" value="1"/>
</dbReference>
<dbReference type="InterPro" id="IPR000700">
    <property type="entry name" value="PAS-assoc_C"/>
</dbReference>
<dbReference type="SUPFAM" id="SSF47384">
    <property type="entry name" value="Homodimeric domain of signal transducing histidine kinase"/>
    <property type="match status" value="1"/>
</dbReference>
<proteinExistence type="predicted"/>
<dbReference type="SMART" id="SM00387">
    <property type="entry name" value="HATPase_c"/>
    <property type="match status" value="1"/>
</dbReference>
<dbReference type="STRING" id="413882.AAW51_3650"/>
<dbReference type="GO" id="GO:0016020">
    <property type="term" value="C:membrane"/>
    <property type="evidence" value="ECO:0007669"/>
    <property type="project" value="UniProtKB-SubCell"/>
</dbReference>
<dbReference type="InterPro" id="IPR029016">
    <property type="entry name" value="GAF-like_dom_sf"/>
</dbReference>
<dbReference type="EMBL" id="CP011371">
    <property type="protein sequence ID" value="AKJ30341.1"/>
    <property type="molecule type" value="Genomic_DNA"/>
</dbReference>
<keyword evidence="15" id="KW-1185">Reference proteome</keyword>
<feature type="domain" description="Histidine kinase" evidence="10">
    <location>
        <begin position="485"/>
        <end position="709"/>
    </location>
</feature>
<dbReference type="Pfam" id="PF02518">
    <property type="entry name" value="HATPase_c"/>
    <property type="match status" value="1"/>
</dbReference>
<dbReference type="Gene3D" id="3.30.450.40">
    <property type="match status" value="1"/>
</dbReference>
<keyword evidence="9" id="KW-0812">Transmembrane</keyword>
<dbReference type="GO" id="GO:0000156">
    <property type="term" value="F:phosphorelay response regulator activity"/>
    <property type="evidence" value="ECO:0007669"/>
    <property type="project" value="TreeGrafter"/>
</dbReference>
<name>A0A0G3BSI5_9BURK</name>
<evidence type="ECO:0000256" key="1">
    <source>
        <dbReference type="ARBA" id="ARBA00000085"/>
    </source>
</evidence>
<feature type="domain" description="PAS" evidence="11">
    <location>
        <begin position="126"/>
        <end position="196"/>
    </location>
</feature>
<dbReference type="SUPFAM" id="SSF55785">
    <property type="entry name" value="PYP-like sensor domain (PAS domain)"/>
    <property type="match status" value="1"/>
</dbReference>
<dbReference type="PRINTS" id="PR00344">
    <property type="entry name" value="BCTRLSENSOR"/>
</dbReference>
<dbReference type="GO" id="GO:0000155">
    <property type="term" value="F:phosphorelay sensor kinase activity"/>
    <property type="evidence" value="ECO:0007669"/>
    <property type="project" value="InterPro"/>
</dbReference>
<dbReference type="OrthoDB" id="9812260at2"/>
<keyword evidence="4" id="KW-0597">Phosphoprotein</keyword>
<keyword evidence="9" id="KW-1133">Transmembrane helix</keyword>
<feature type="domain" description="HAMP" evidence="13">
    <location>
        <begin position="488"/>
        <end position="539"/>
    </location>
</feature>
<dbReference type="PANTHER" id="PTHR42878:SF15">
    <property type="entry name" value="BACTERIOPHYTOCHROME"/>
    <property type="match status" value="1"/>
</dbReference>
<dbReference type="NCBIfam" id="TIGR00229">
    <property type="entry name" value="sensory_box"/>
    <property type="match status" value="1"/>
</dbReference>
<dbReference type="SUPFAM" id="SSF55874">
    <property type="entry name" value="ATPase domain of HSP90 chaperone/DNA topoisomerase II/histidine kinase"/>
    <property type="match status" value="1"/>
</dbReference>
<dbReference type="InterPro" id="IPR013656">
    <property type="entry name" value="PAS_4"/>
</dbReference>
<dbReference type="PROSITE" id="PS50885">
    <property type="entry name" value="HAMP"/>
    <property type="match status" value="1"/>
</dbReference>
<evidence type="ECO:0000259" key="12">
    <source>
        <dbReference type="PROSITE" id="PS50113"/>
    </source>
</evidence>
<evidence type="ECO:0000256" key="2">
    <source>
        <dbReference type="ARBA" id="ARBA00004370"/>
    </source>
</evidence>
<reference evidence="14 15" key="1">
    <citation type="submission" date="2015-05" db="EMBL/GenBank/DDBJ databases">
        <authorList>
            <person name="Tang B."/>
            <person name="Yu Y."/>
        </authorList>
    </citation>
    <scope>NUCLEOTIDE SEQUENCE [LARGE SCALE GENOMIC DNA]</scope>
    <source>
        <strain evidence="14 15">DSM 7029</strain>
    </source>
</reference>
<evidence type="ECO:0000256" key="9">
    <source>
        <dbReference type="SAM" id="Phobius"/>
    </source>
</evidence>
<dbReference type="PATRIC" id="fig|413882.6.peg.3815"/>
<keyword evidence="5" id="KW-0808">Transferase</keyword>
<feature type="transmembrane region" description="Helical" evidence="9">
    <location>
        <begin position="21"/>
        <end position="41"/>
    </location>
</feature>
<dbReference type="SUPFAM" id="SSF55781">
    <property type="entry name" value="GAF domain-like"/>
    <property type="match status" value="1"/>
</dbReference>
<dbReference type="Pfam" id="PF08448">
    <property type="entry name" value="PAS_4"/>
    <property type="match status" value="1"/>
</dbReference>
<feature type="coiled-coil region" evidence="8">
    <location>
        <begin position="69"/>
        <end position="113"/>
    </location>
</feature>
<dbReference type="Gene3D" id="3.30.450.20">
    <property type="entry name" value="PAS domain"/>
    <property type="match status" value="1"/>
</dbReference>
<comment type="subcellular location">
    <subcellularLocation>
        <location evidence="2">Membrane</location>
    </subcellularLocation>
</comment>
<dbReference type="PANTHER" id="PTHR42878">
    <property type="entry name" value="TWO-COMPONENT HISTIDINE KINASE"/>
    <property type="match status" value="1"/>
</dbReference>
<evidence type="ECO:0000256" key="5">
    <source>
        <dbReference type="ARBA" id="ARBA00022679"/>
    </source>
</evidence>
<dbReference type="InterPro" id="IPR003661">
    <property type="entry name" value="HisK_dim/P_dom"/>
</dbReference>
<dbReference type="InterPro" id="IPR000014">
    <property type="entry name" value="PAS"/>
</dbReference>
<dbReference type="CDD" id="cd00082">
    <property type="entry name" value="HisKA"/>
    <property type="match status" value="1"/>
</dbReference>
<evidence type="ECO:0000256" key="4">
    <source>
        <dbReference type="ARBA" id="ARBA00022553"/>
    </source>
</evidence>
<evidence type="ECO:0000259" key="10">
    <source>
        <dbReference type="PROSITE" id="PS50109"/>
    </source>
</evidence>
<dbReference type="Proteomes" id="UP000035352">
    <property type="component" value="Chromosome"/>
</dbReference>
<dbReference type="InterPro" id="IPR004358">
    <property type="entry name" value="Sig_transdc_His_kin-like_C"/>
</dbReference>
<dbReference type="InterPro" id="IPR035965">
    <property type="entry name" value="PAS-like_dom_sf"/>
</dbReference>
<evidence type="ECO:0000313" key="15">
    <source>
        <dbReference type="Proteomes" id="UP000035352"/>
    </source>
</evidence>
<evidence type="ECO:0000259" key="11">
    <source>
        <dbReference type="PROSITE" id="PS50112"/>
    </source>
</evidence>
<evidence type="ECO:0000259" key="13">
    <source>
        <dbReference type="PROSITE" id="PS50885"/>
    </source>
</evidence>
<organism evidence="14 15">
    <name type="scientific">Caldimonas brevitalea</name>
    <dbReference type="NCBI Taxonomy" id="413882"/>
    <lineage>
        <taxon>Bacteria</taxon>
        <taxon>Pseudomonadati</taxon>
        <taxon>Pseudomonadota</taxon>
        <taxon>Betaproteobacteria</taxon>
        <taxon>Burkholderiales</taxon>
        <taxon>Sphaerotilaceae</taxon>
        <taxon>Caldimonas</taxon>
    </lineage>
</organism>
<dbReference type="InterPro" id="IPR005467">
    <property type="entry name" value="His_kinase_dom"/>
</dbReference>
<dbReference type="Gene3D" id="1.10.287.130">
    <property type="match status" value="1"/>
</dbReference>
<dbReference type="InterPro" id="IPR036890">
    <property type="entry name" value="HATPase_C_sf"/>
</dbReference>
<dbReference type="Gene3D" id="3.30.565.10">
    <property type="entry name" value="Histidine kinase-like ATPase, C-terminal domain"/>
    <property type="match status" value="1"/>
</dbReference>
<dbReference type="InterPro" id="IPR050351">
    <property type="entry name" value="BphY/WalK/GraS-like"/>
</dbReference>
<evidence type="ECO:0000313" key="14">
    <source>
        <dbReference type="EMBL" id="AKJ30341.1"/>
    </source>
</evidence>
<dbReference type="InterPro" id="IPR003018">
    <property type="entry name" value="GAF"/>
</dbReference>
<dbReference type="PROSITE" id="PS50109">
    <property type="entry name" value="HIS_KIN"/>
    <property type="match status" value="1"/>
</dbReference>
<dbReference type="PROSITE" id="PS50113">
    <property type="entry name" value="PAC"/>
    <property type="match status" value="1"/>
</dbReference>
<gene>
    <name evidence="14" type="ORF">AAW51_3650</name>
</gene>
<dbReference type="InterPro" id="IPR036097">
    <property type="entry name" value="HisK_dim/P_sf"/>
</dbReference>
<comment type="catalytic activity">
    <reaction evidence="1">
        <text>ATP + protein L-histidine = ADP + protein N-phospho-L-histidine.</text>
        <dbReference type="EC" id="2.7.13.3"/>
    </reaction>
</comment>
<evidence type="ECO:0000256" key="7">
    <source>
        <dbReference type="ARBA" id="ARBA00023136"/>
    </source>
</evidence>
<dbReference type="GO" id="GO:0007234">
    <property type="term" value="P:osmosensory signaling via phosphorelay pathway"/>
    <property type="evidence" value="ECO:0007669"/>
    <property type="project" value="TreeGrafter"/>
</dbReference>
<dbReference type="SMART" id="SM00065">
    <property type="entry name" value="GAF"/>
    <property type="match status" value="1"/>
</dbReference>
<keyword evidence="6 14" id="KW-0418">Kinase</keyword>
<dbReference type="SMART" id="SM00091">
    <property type="entry name" value="PAS"/>
    <property type="match status" value="1"/>
</dbReference>